<dbReference type="Gene3D" id="3.30.565.10">
    <property type="entry name" value="Histidine kinase-like ATPase, C-terminal domain"/>
    <property type="match status" value="1"/>
</dbReference>
<dbReference type="InterPro" id="IPR003594">
    <property type="entry name" value="HATPase_dom"/>
</dbReference>
<proteinExistence type="predicted"/>
<comment type="caution">
    <text evidence="3">The sequence shown here is derived from an EMBL/GenBank/DDBJ whole genome shotgun (WGS) entry which is preliminary data.</text>
</comment>
<keyword evidence="1" id="KW-0418">Kinase</keyword>
<evidence type="ECO:0000313" key="3">
    <source>
        <dbReference type="EMBL" id="MDP9870366.1"/>
    </source>
</evidence>
<evidence type="ECO:0000256" key="1">
    <source>
        <dbReference type="ARBA" id="ARBA00022527"/>
    </source>
</evidence>
<dbReference type="RefSeq" id="WP_306876243.1">
    <property type="nucleotide sequence ID" value="NZ_JAUSRB010000004.1"/>
</dbReference>
<dbReference type="InterPro" id="IPR036890">
    <property type="entry name" value="HATPase_C_sf"/>
</dbReference>
<dbReference type="Proteomes" id="UP001230426">
    <property type="component" value="Unassembled WGS sequence"/>
</dbReference>
<dbReference type="Pfam" id="PF13581">
    <property type="entry name" value="HATPase_c_2"/>
    <property type="match status" value="1"/>
</dbReference>
<dbReference type="InterPro" id="IPR050267">
    <property type="entry name" value="Anti-sigma-factor_SerPK"/>
</dbReference>
<feature type="domain" description="Histidine kinase/HSP90-like ATPase" evidence="2">
    <location>
        <begin position="23"/>
        <end position="126"/>
    </location>
</feature>
<evidence type="ECO:0000259" key="2">
    <source>
        <dbReference type="Pfam" id="PF13581"/>
    </source>
</evidence>
<keyword evidence="4" id="KW-1185">Reference proteome</keyword>
<keyword evidence="1" id="KW-0808">Transferase</keyword>
<dbReference type="SUPFAM" id="SSF55874">
    <property type="entry name" value="ATPase domain of HSP90 chaperone/DNA topoisomerase II/histidine kinase"/>
    <property type="match status" value="1"/>
</dbReference>
<reference evidence="3 4" key="1">
    <citation type="submission" date="2023-07" db="EMBL/GenBank/DDBJ databases">
        <title>Sequencing the genomes of 1000 actinobacteria strains.</title>
        <authorList>
            <person name="Klenk H.-P."/>
        </authorList>
    </citation>
    <scope>NUCLEOTIDE SEQUENCE [LARGE SCALE GENOMIC DNA]</scope>
    <source>
        <strain evidence="3 4">DSM 44109</strain>
    </source>
</reference>
<evidence type="ECO:0000313" key="4">
    <source>
        <dbReference type="Proteomes" id="UP001230426"/>
    </source>
</evidence>
<name>A0ABT9RNF6_9ACTN</name>
<dbReference type="CDD" id="cd16936">
    <property type="entry name" value="HATPase_RsbW-like"/>
    <property type="match status" value="1"/>
</dbReference>
<dbReference type="EMBL" id="JAUSRB010000004">
    <property type="protein sequence ID" value="MDP9870366.1"/>
    <property type="molecule type" value="Genomic_DNA"/>
</dbReference>
<dbReference type="PANTHER" id="PTHR35526:SF3">
    <property type="entry name" value="ANTI-SIGMA-F FACTOR RSBW"/>
    <property type="match status" value="1"/>
</dbReference>
<dbReference type="PANTHER" id="PTHR35526">
    <property type="entry name" value="ANTI-SIGMA-F FACTOR RSBW-RELATED"/>
    <property type="match status" value="1"/>
</dbReference>
<accession>A0ABT9RNF6</accession>
<gene>
    <name evidence="3" type="ORF">J2S55_009704</name>
</gene>
<keyword evidence="1" id="KW-0723">Serine/threonine-protein kinase</keyword>
<organism evidence="3 4">
    <name type="scientific">Streptosporangium brasiliense</name>
    <dbReference type="NCBI Taxonomy" id="47480"/>
    <lineage>
        <taxon>Bacteria</taxon>
        <taxon>Bacillati</taxon>
        <taxon>Actinomycetota</taxon>
        <taxon>Actinomycetes</taxon>
        <taxon>Streptosporangiales</taxon>
        <taxon>Streptosporangiaceae</taxon>
        <taxon>Streptosporangium</taxon>
    </lineage>
</organism>
<sequence>MMIGLLSEYQVPGGTQAPGQARDWVRDLISSEHPLHDDLVLAVSELVTNAVRHTRSGNGGQVAVGLETGPDYVLVEVRDDGSESSAPQVLEVDELAESGRGMKLLSDRSEAWGVREEAGAKGRTVWFLFMY</sequence>
<protein>
    <submittedName>
        <fullName evidence="3">Anti-sigma regulatory factor (Ser/Thr protein kinase)</fullName>
    </submittedName>
</protein>